<dbReference type="AlphaFoldDB" id="A0A310SFX2"/>
<gene>
    <name evidence="1" type="ORF">WN48_02184</name>
</gene>
<protein>
    <submittedName>
        <fullName evidence="1">Uncharacterized protein</fullName>
    </submittedName>
</protein>
<dbReference type="EMBL" id="KQ774894">
    <property type="protein sequence ID" value="OAD52300.1"/>
    <property type="molecule type" value="Genomic_DNA"/>
</dbReference>
<sequence length="138" mass="15943">METIANGRAELDSCIFENVLYVSNLRQNLMSIHLITRKGGKIMFLKHNVIVYKKEEKILVGKTCVNGFYGADELKGKIQARVLLVERNKKLVVVQKIEPSKYRKHEKVVQEIIGNKSNEMNTKGKNWRMQDTFSMQSN</sequence>
<keyword evidence="2" id="KW-1185">Reference proteome</keyword>
<organism evidence="1 2">
    <name type="scientific">Eufriesea mexicana</name>
    <dbReference type="NCBI Taxonomy" id="516756"/>
    <lineage>
        <taxon>Eukaryota</taxon>
        <taxon>Metazoa</taxon>
        <taxon>Ecdysozoa</taxon>
        <taxon>Arthropoda</taxon>
        <taxon>Hexapoda</taxon>
        <taxon>Insecta</taxon>
        <taxon>Pterygota</taxon>
        <taxon>Neoptera</taxon>
        <taxon>Endopterygota</taxon>
        <taxon>Hymenoptera</taxon>
        <taxon>Apocrita</taxon>
        <taxon>Aculeata</taxon>
        <taxon>Apoidea</taxon>
        <taxon>Anthophila</taxon>
        <taxon>Apidae</taxon>
        <taxon>Eufriesea</taxon>
    </lineage>
</organism>
<evidence type="ECO:0000313" key="2">
    <source>
        <dbReference type="Proteomes" id="UP000250275"/>
    </source>
</evidence>
<proteinExistence type="predicted"/>
<dbReference type="Proteomes" id="UP000250275">
    <property type="component" value="Unassembled WGS sequence"/>
</dbReference>
<name>A0A310SFX2_9HYME</name>
<accession>A0A310SFX2</accession>
<evidence type="ECO:0000313" key="1">
    <source>
        <dbReference type="EMBL" id="OAD52300.1"/>
    </source>
</evidence>
<reference evidence="1 2" key="1">
    <citation type="submission" date="2015-07" db="EMBL/GenBank/DDBJ databases">
        <title>The genome of Eufriesea mexicana.</title>
        <authorList>
            <person name="Pan H."/>
            <person name="Kapheim K."/>
        </authorList>
    </citation>
    <scope>NUCLEOTIDE SEQUENCE [LARGE SCALE GENOMIC DNA]</scope>
    <source>
        <strain evidence="1">0111107269</strain>
        <tissue evidence="1">Whole body</tissue>
    </source>
</reference>